<accession>A0A7G9RBQ0</accession>
<evidence type="ECO:0000313" key="5">
    <source>
        <dbReference type="Proteomes" id="UP000515947"/>
    </source>
</evidence>
<dbReference type="SUPFAM" id="SSF51445">
    <property type="entry name" value="(Trans)glycosidases"/>
    <property type="match status" value="1"/>
</dbReference>
<dbReference type="AlphaFoldDB" id="A0A7G9RBQ0"/>
<dbReference type="RefSeq" id="WP_187578867.1">
    <property type="nucleotide sequence ID" value="NZ_CP060713.1"/>
</dbReference>
<dbReference type="InterPro" id="IPR017853">
    <property type="entry name" value="GH"/>
</dbReference>
<sequence>MRGTSRAAAVLACSALGLGCLVAAPAASAGSTGTGAARPPGAQGRDCAVAPDAPKRQLRGDWIASVVNIDWPSRPGLSVADQKAELEQWYDEAAARGLNAVVVQVRPTADTFWPSDLEPWSRYLTGTPGGDPGYDPLAFAVEQAHARNLEFHAWFNPYRVSMNTDREALAPDHPARRHPDWLVSYGGKLYYNPGIPAVRRHVEDVILEATTRYDIDAVHFDDYFYPYPAGGVDFPDADTYATYGDGFDTVGDWRRHNTDLLVSELDQQIHAVKPWVKFGVSPFAVWRNAGTDPEGSATTAGAETYDDLYADTRGWVRKGWLDYIAPQVYWNIGFAPADYAKLVPWWAEQVEGTDAQLYIGQATYKVGTSTQSPAWADPEEMTRHLTFNRDFPQVQGDIYFSAKDVRANRLGHMDLVQADHYAHPALIPVTQGVPGRAPRPVGAVAAERTPDGIRLTWDGDDAAYAIYRVSGRSADLCDTADAEHLLGWFRADSEGDQAYLDEAAPSDGVTYYVTALDRAYRESVPRRIEVR</sequence>
<keyword evidence="4" id="KW-0378">Hydrolase</keyword>
<reference evidence="4 5" key="1">
    <citation type="submission" date="2020-08" db="EMBL/GenBank/DDBJ databases">
        <title>Genome sequence of Nocardioides mesophilus KACC 16243T.</title>
        <authorList>
            <person name="Hyun D.-W."/>
            <person name="Bae J.-W."/>
        </authorList>
    </citation>
    <scope>NUCLEOTIDE SEQUENCE [LARGE SCALE GENOMIC DNA]</scope>
    <source>
        <strain evidence="4 5">KACC 16243</strain>
    </source>
</reference>
<keyword evidence="1 2" id="KW-0732">Signal</keyword>
<organism evidence="4 5">
    <name type="scientific">Nocardioides mesophilus</name>
    <dbReference type="NCBI Taxonomy" id="433659"/>
    <lineage>
        <taxon>Bacteria</taxon>
        <taxon>Bacillati</taxon>
        <taxon>Actinomycetota</taxon>
        <taxon>Actinomycetes</taxon>
        <taxon>Propionibacteriales</taxon>
        <taxon>Nocardioidaceae</taxon>
        <taxon>Nocardioides</taxon>
    </lineage>
</organism>
<dbReference type="InterPro" id="IPR003790">
    <property type="entry name" value="GHL10"/>
</dbReference>
<proteinExistence type="predicted"/>
<dbReference type="InterPro" id="IPR052177">
    <property type="entry name" value="Divisome_Glycosyl_Hydrolase"/>
</dbReference>
<keyword evidence="5" id="KW-1185">Reference proteome</keyword>
<dbReference type="EMBL" id="CP060713">
    <property type="protein sequence ID" value="QNN53025.1"/>
    <property type="molecule type" value="Genomic_DNA"/>
</dbReference>
<evidence type="ECO:0000256" key="1">
    <source>
        <dbReference type="ARBA" id="ARBA00022729"/>
    </source>
</evidence>
<dbReference type="Pfam" id="PF02638">
    <property type="entry name" value="GHL10"/>
    <property type="match status" value="1"/>
</dbReference>
<dbReference type="Gene3D" id="3.20.20.80">
    <property type="entry name" value="Glycosidases"/>
    <property type="match status" value="1"/>
</dbReference>
<feature type="domain" description="Glycosyl hydrolase-like 10" evidence="3">
    <location>
        <begin position="57"/>
        <end position="377"/>
    </location>
</feature>
<dbReference type="KEGG" id="nmes:H9L09_00505"/>
<protein>
    <submittedName>
        <fullName evidence="4">Family 10 glycosylhydrolase</fullName>
    </submittedName>
</protein>
<dbReference type="PANTHER" id="PTHR43405">
    <property type="entry name" value="GLYCOSYL HYDROLASE DIGH"/>
    <property type="match status" value="1"/>
</dbReference>
<gene>
    <name evidence="4" type="ORF">H9L09_00505</name>
</gene>
<dbReference type="PANTHER" id="PTHR43405:SF1">
    <property type="entry name" value="GLYCOSYL HYDROLASE DIGH"/>
    <property type="match status" value="1"/>
</dbReference>
<dbReference type="GO" id="GO:0016787">
    <property type="term" value="F:hydrolase activity"/>
    <property type="evidence" value="ECO:0007669"/>
    <property type="project" value="UniProtKB-KW"/>
</dbReference>
<name>A0A7G9RBQ0_9ACTN</name>
<evidence type="ECO:0000259" key="3">
    <source>
        <dbReference type="Pfam" id="PF02638"/>
    </source>
</evidence>
<evidence type="ECO:0000313" key="4">
    <source>
        <dbReference type="EMBL" id="QNN53025.1"/>
    </source>
</evidence>
<dbReference type="PROSITE" id="PS51257">
    <property type="entry name" value="PROKAR_LIPOPROTEIN"/>
    <property type="match status" value="1"/>
</dbReference>
<dbReference type="Proteomes" id="UP000515947">
    <property type="component" value="Chromosome"/>
</dbReference>
<feature type="signal peptide" evidence="2">
    <location>
        <begin position="1"/>
        <end position="29"/>
    </location>
</feature>
<feature type="chain" id="PRO_5039233192" evidence="2">
    <location>
        <begin position="30"/>
        <end position="531"/>
    </location>
</feature>
<evidence type="ECO:0000256" key="2">
    <source>
        <dbReference type="SAM" id="SignalP"/>
    </source>
</evidence>